<dbReference type="InterPro" id="IPR027450">
    <property type="entry name" value="AlkB-like"/>
</dbReference>
<keyword evidence="4" id="KW-0479">Metal-binding</keyword>
<evidence type="ECO:0000256" key="4">
    <source>
        <dbReference type="ARBA" id="ARBA00022723"/>
    </source>
</evidence>
<evidence type="ECO:0000259" key="9">
    <source>
        <dbReference type="PROSITE" id="PS51471"/>
    </source>
</evidence>
<protein>
    <submittedName>
        <fullName evidence="10">Fe2OG dioxygenase domain-containing protein</fullName>
    </submittedName>
</protein>
<comment type="subcellular location">
    <subcellularLocation>
        <location evidence="2">Nucleus</location>
    </subcellularLocation>
</comment>
<accession>A0A183CWK8</accession>
<keyword evidence="8" id="KW-0539">Nucleus</keyword>
<sequence length="239" mass="27015">LAVHCRTVNGFFRGFGYPGINELALVNDNHICCSKTIQAPPTVRYIPNFITGEEEESLLTQIYGAPKPKWQNLLNRRLQNWGGIVGKKALVPDGNIPQWLTYVIDKLMSLGDSFPPENRPNHVLVNEYIPGQGIMAHTDGPAFYPMVATISLGGDILLDYYKPLDPKKKKTVEERYMGSMLLQRRSLILFSDEAYTKCLHEIADRRIGEVVNRSLRVSLTIRNVRKVCKMSTADLIAKR</sequence>
<keyword evidence="7" id="KW-0408">Iron</keyword>
<dbReference type="PANTHER" id="PTHR46030">
    <property type="entry name" value="ALPHA-KETOGLUTARATE-DEPENDENT DIOXYGENASE ALKB HOMOLOG 6"/>
    <property type="match status" value="1"/>
</dbReference>
<evidence type="ECO:0000256" key="6">
    <source>
        <dbReference type="ARBA" id="ARBA00023002"/>
    </source>
</evidence>
<evidence type="ECO:0000256" key="2">
    <source>
        <dbReference type="ARBA" id="ARBA00004123"/>
    </source>
</evidence>
<dbReference type="GO" id="GO:0051213">
    <property type="term" value="F:dioxygenase activity"/>
    <property type="evidence" value="ECO:0007669"/>
    <property type="project" value="UniProtKB-KW"/>
</dbReference>
<dbReference type="GO" id="GO:0005634">
    <property type="term" value="C:nucleus"/>
    <property type="evidence" value="ECO:0007669"/>
    <property type="project" value="UniProtKB-SubCell"/>
</dbReference>
<keyword evidence="6" id="KW-0560">Oxidoreductase</keyword>
<comment type="cofactor">
    <cofactor evidence="1">
        <name>Fe(2+)</name>
        <dbReference type="ChEBI" id="CHEBI:29033"/>
    </cofactor>
</comment>
<dbReference type="AlphaFoldDB" id="A0A183CWK8"/>
<dbReference type="InterPro" id="IPR032862">
    <property type="entry name" value="ALKBH6"/>
</dbReference>
<dbReference type="PROSITE" id="PS51471">
    <property type="entry name" value="FE2OG_OXY"/>
    <property type="match status" value="1"/>
</dbReference>
<evidence type="ECO:0000313" key="10">
    <source>
        <dbReference type="WBParaSite" id="GPUH_0000084901-mRNA-1"/>
    </source>
</evidence>
<dbReference type="SUPFAM" id="SSF51197">
    <property type="entry name" value="Clavaminate synthase-like"/>
    <property type="match status" value="1"/>
</dbReference>
<evidence type="ECO:0000256" key="5">
    <source>
        <dbReference type="ARBA" id="ARBA00022964"/>
    </source>
</evidence>
<evidence type="ECO:0000256" key="1">
    <source>
        <dbReference type="ARBA" id="ARBA00001954"/>
    </source>
</evidence>
<name>A0A183CWK8_9BILA</name>
<dbReference type="WBParaSite" id="GPUH_0000084901-mRNA-1">
    <property type="protein sequence ID" value="GPUH_0000084901-mRNA-1"/>
    <property type="gene ID" value="GPUH_0000084901"/>
</dbReference>
<feature type="domain" description="Fe2OG dioxygenase" evidence="9">
    <location>
        <begin position="119"/>
        <end position="225"/>
    </location>
</feature>
<dbReference type="Pfam" id="PF13532">
    <property type="entry name" value="2OG-FeII_Oxy_2"/>
    <property type="match status" value="1"/>
</dbReference>
<dbReference type="InterPro" id="IPR037151">
    <property type="entry name" value="AlkB-like_sf"/>
</dbReference>
<keyword evidence="5" id="KW-0223">Dioxygenase</keyword>
<evidence type="ECO:0000256" key="8">
    <source>
        <dbReference type="ARBA" id="ARBA00023242"/>
    </source>
</evidence>
<proteinExistence type="inferred from homology"/>
<dbReference type="GO" id="GO:0046872">
    <property type="term" value="F:metal ion binding"/>
    <property type="evidence" value="ECO:0007669"/>
    <property type="project" value="UniProtKB-KW"/>
</dbReference>
<dbReference type="Gene3D" id="2.60.120.590">
    <property type="entry name" value="Alpha-ketoglutarate-dependent dioxygenase AlkB-like"/>
    <property type="match status" value="1"/>
</dbReference>
<evidence type="ECO:0000256" key="7">
    <source>
        <dbReference type="ARBA" id="ARBA00023004"/>
    </source>
</evidence>
<organism evidence="10">
    <name type="scientific">Gongylonema pulchrum</name>
    <dbReference type="NCBI Taxonomy" id="637853"/>
    <lineage>
        <taxon>Eukaryota</taxon>
        <taxon>Metazoa</taxon>
        <taxon>Ecdysozoa</taxon>
        <taxon>Nematoda</taxon>
        <taxon>Chromadorea</taxon>
        <taxon>Rhabditida</taxon>
        <taxon>Spirurina</taxon>
        <taxon>Spiruromorpha</taxon>
        <taxon>Spiruroidea</taxon>
        <taxon>Gongylonematidae</taxon>
        <taxon>Gongylonema</taxon>
    </lineage>
</organism>
<reference evidence="10" key="1">
    <citation type="submission" date="2016-06" db="UniProtKB">
        <authorList>
            <consortium name="WormBaseParasite"/>
        </authorList>
    </citation>
    <scope>IDENTIFICATION</scope>
</reference>
<dbReference type="InterPro" id="IPR005123">
    <property type="entry name" value="Oxoglu/Fe-dep_dioxygenase_dom"/>
</dbReference>
<dbReference type="PANTHER" id="PTHR46030:SF1">
    <property type="entry name" value="ALPHA-KETOGLUTARATE-DEPENDENT DIOXYGENASE ALKB HOMOLOG 6"/>
    <property type="match status" value="1"/>
</dbReference>
<evidence type="ECO:0000256" key="3">
    <source>
        <dbReference type="ARBA" id="ARBA00007879"/>
    </source>
</evidence>
<comment type="similarity">
    <text evidence="3">Belongs to the alkB family.</text>
</comment>